<organism evidence="1 2">
    <name type="scientific">Microbacterium rhizosphaerae</name>
    <dbReference type="NCBI Taxonomy" id="1678237"/>
    <lineage>
        <taxon>Bacteria</taxon>
        <taxon>Bacillati</taxon>
        <taxon>Actinomycetota</taxon>
        <taxon>Actinomycetes</taxon>
        <taxon>Micrococcales</taxon>
        <taxon>Microbacteriaceae</taxon>
        <taxon>Microbacterium</taxon>
    </lineage>
</organism>
<evidence type="ECO:0000313" key="2">
    <source>
        <dbReference type="Proteomes" id="UP001323798"/>
    </source>
</evidence>
<evidence type="ECO:0000313" key="1">
    <source>
        <dbReference type="EMBL" id="WPR91351.1"/>
    </source>
</evidence>
<sequence>MLRNGEGHTDFGADFYVRSDPGRVKNKAIRQLRDLGYNVTVTPAV</sequence>
<protein>
    <submittedName>
        <fullName evidence="1">Uncharacterized protein</fullName>
    </submittedName>
</protein>
<reference evidence="1 2" key="1">
    <citation type="submission" date="2023-11" db="EMBL/GenBank/DDBJ databases">
        <title>Genome sequence of Microbacterium rhizosphaerae KACC 19337.</title>
        <authorList>
            <person name="Choi H."/>
            <person name="Kim S."/>
            <person name="Kim Y."/>
            <person name="Kwon S.-W."/>
            <person name="Heo J."/>
        </authorList>
    </citation>
    <scope>NUCLEOTIDE SEQUENCE [LARGE SCALE GENOMIC DNA]</scope>
    <source>
        <strain evidence="1 2">KACC 19337</strain>
    </source>
</reference>
<dbReference type="RefSeq" id="WP_320944051.1">
    <property type="nucleotide sequence ID" value="NZ_BAABEU010000010.1"/>
</dbReference>
<gene>
    <name evidence="1" type="ORF">SM116_08765</name>
</gene>
<accession>A0ABZ0SVB6</accession>
<proteinExistence type="predicted"/>
<keyword evidence="2" id="KW-1185">Reference proteome</keyword>
<dbReference type="Proteomes" id="UP001323798">
    <property type="component" value="Chromosome"/>
</dbReference>
<name>A0ABZ0SVB6_9MICO</name>
<dbReference type="EMBL" id="CP139368">
    <property type="protein sequence ID" value="WPR91351.1"/>
    <property type="molecule type" value="Genomic_DNA"/>
</dbReference>